<dbReference type="SMART" id="SM00642">
    <property type="entry name" value="Aamy"/>
    <property type="match status" value="1"/>
</dbReference>
<evidence type="ECO:0000259" key="1">
    <source>
        <dbReference type="SMART" id="SM00642"/>
    </source>
</evidence>
<dbReference type="CDD" id="cd11349">
    <property type="entry name" value="AmyAc_3"/>
    <property type="match status" value="1"/>
</dbReference>
<evidence type="ECO:0000313" key="2">
    <source>
        <dbReference type="EMBL" id="TXJ63265.1"/>
    </source>
</evidence>
<feature type="domain" description="Glycosyl hydrolase family 13 catalytic" evidence="1">
    <location>
        <begin position="10"/>
        <end position="413"/>
    </location>
</feature>
<reference evidence="3" key="1">
    <citation type="submission" date="2019-05" db="EMBL/GenBank/DDBJ databases">
        <title>Prevotella brunnea sp. nov., isolated from a wound of a patient.</title>
        <authorList>
            <person name="Buhl M."/>
        </authorList>
    </citation>
    <scope>NUCLEOTIDE SEQUENCE [LARGE SCALE GENOMIC DNA]</scope>
    <source>
        <strain evidence="3">A2672</strain>
    </source>
</reference>
<dbReference type="RefSeq" id="WP_130828681.1">
    <property type="nucleotide sequence ID" value="NZ_SDIK01000007.1"/>
</dbReference>
<dbReference type="Pfam" id="PF00128">
    <property type="entry name" value="Alpha-amylase"/>
    <property type="match status" value="2"/>
</dbReference>
<keyword evidence="3" id="KW-1185">Reference proteome</keyword>
<accession>A0A5C8GM38</accession>
<dbReference type="GO" id="GO:0004556">
    <property type="term" value="F:alpha-amylase activity"/>
    <property type="evidence" value="ECO:0007669"/>
    <property type="project" value="TreeGrafter"/>
</dbReference>
<dbReference type="SUPFAM" id="SSF51445">
    <property type="entry name" value="(Trans)glycosidases"/>
    <property type="match status" value="1"/>
</dbReference>
<proteinExistence type="predicted"/>
<dbReference type="EMBL" id="SDIK01000007">
    <property type="protein sequence ID" value="TXJ63265.1"/>
    <property type="molecule type" value="Genomic_DNA"/>
</dbReference>
<dbReference type="GO" id="GO:0009313">
    <property type="term" value="P:oligosaccharide catabolic process"/>
    <property type="evidence" value="ECO:0007669"/>
    <property type="project" value="TreeGrafter"/>
</dbReference>
<dbReference type="Proteomes" id="UP000321612">
    <property type="component" value="Unassembled WGS sequence"/>
</dbReference>
<dbReference type="PANTHER" id="PTHR10357:SF205">
    <property type="entry name" value="O-GLYCOSYL HYDROLASE FAMILY 13"/>
    <property type="match status" value="1"/>
</dbReference>
<evidence type="ECO:0000313" key="3">
    <source>
        <dbReference type="Proteomes" id="UP000321612"/>
    </source>
</evidence>
<dbReference type="InterPro" id="IPR006047">
    <property type="entry name" value="GH13_cat_dom"/>
</dbReference>
<dbReference type="AlphaFoldDB" id="A0A5C8GM38"/>
<dbReference type="InterPro" id="IPR017853">
    <property type="entry name" value="GH"/>
</dbReference>
<dbReference type="Gene3D" id="2.60.40.1180">
    <property type="entry name" value="Golgi alpha-mannosidase II"/>
    <property type="match status" value="1"/>
</dbReference>
<dbReference type="PANTHER" id="PTHR10357">
    <property type="entry name" value="ALPHA-AMYLASE FAMILY MEMBER"/>
    <property type="match status" value="1"/>
</dbReference>
<comment type="caution">
    <text evidence="2">The sequence shown here is derived from an EMBL/GenBank/DDBJ whole genome shotgun (WGS) entry which is preliminary data.</text>
</comment>
<protein>
    <submittedName>
        <fullName evidence="2">Alpha-amylase</fullName>
    </submittedName>
</protein>
<dbReference type="InterPro" id="IPR013780">
    <property type="entry name" value="Glyco_hydro_b"/>
</dbReference>
<name>A0A5C8GM38_9BACT</name>
<sequence>MKQEKLIIYQVLTRTFGNKNQTRKKNGSLHDNGVGKMNDFSYKVLRQIANLGANSIWFTGILRHATTTNYASYGIPLQTPIIVKGKAGSPYAITDYYDIDPDISVNVPRRMQEFEALIHRCHHIGLKIIIDFVPNHVAREYKSIAKPDEVKDLGESDDKSKHFDAQNNFYYCPNEHLDLSAVTNDCDFLCTPYEEYPAKCTGNDKFDAYPQRNDWYETVKLNYGVDYCDLGGRSSHFSPIPSTWLKMTDVLLFWAGKGINGFRCDMAEMVPKEFWSYTIKRVKERYPDILFIGEVYNPSLYRSYLHTGFDFLYDKVGMYDCLREVICNRLPASSITQVWQNTDDIRDHMLYFLENHDEQRVASNFFSGNALKGIPGMIVSALLRTNPFMIYAGQEFGERGMDEEGFSGLDGRSTIFDYWCVDGVYNGYFSRKNLTPRQLYLETMYKKILNICNVEKAVREGKTFDLMYANLDNHNFNDKKLFAFLRKSVDETLFVLANFDNEAHQSDIIIPTHAFDYLELKEGNVNMTDLLSGEKLKVRLSKDGFCKIQVDALSGRIYKF</sequence>
<dbReference type="Gene3D" id="3.20.20.80">
    <property type="entry name" value="Glycosidases"/>
    <property type="match status" value="2"/>
</dbReference>
<organism evidence="2 3">
    <name type="scientific">Prevotella brunnea</name>
    <dbReference type="NCBI Taxonomy" id="2508867"/>
    <lineage>
        <taxon>Bacteria</taxon>
        <taxon>Pseudomonadati</taxon>
        <taxon>Bacteroidota</taxon>
        <taxon>Bacteroidia</taxon>
        <taxon>Bacteroidales</taxon>
        <taxon>Prevotellaceae</taxon>
        <taxon>Prevotella</taxon>
    </lineage>
</organism>
<dbReference type="SUPFAM" id="SSF51011">
    <property type="entry name" value="Glycosyl hydrolase domain"/>
    <property type="match status" value="1"/>
</dbReference>
<dbReference type="OrthoDB" id="9805159at2"/>
<gene>
    <name evidence="2" type="ORF">ETF27_00810</name>
</gene>